<dbReference type="PANTHER" id="PTHR34599:SF1">
    <property type="entry name" value="PHOSPHATIDIC ACID PHOSPHATASE TYPE 2_HALOPEROXIDASE DOMAIN-CONTAINING PROTEIN"/>
    <property type="match status" value="1"/>
</dbReference>
<dbReference type="VEuPathDB" id="FungiDB:AB675_9326"/>
<dbReference type="Proteomes" id="UP000038010">
    <property type="component" value="Unassembled WGS sequence"/>
</dbReference>
<evidence type="ECO:0000256" key="1">
    <source>
        <dbReference type="SAM" id="SignalP"/>
    </source>
</evidence>
<dbReference type="InterPro" id="IPR036938">
    <property type="entry name" value="PAP2/HPO_sf"/>
</dbReference>
<dbReference type="CDD" id="cd03398">
    <property type="entry name" value="PAP2_haloperoxidase"/>
    <property type="match status" value="1"/>
</dbReference>
<dbReference type="OrthoDB" id="9997027at2759"/>
<feature type="signal peptide" evidence="1">
    <location>
        <begin position="1"/>
        <end position="19"/>
    </location>
</feature>
<protein>
    <recommendedName>
        <fullName evidence="4">Phosphatidic acid phosphatase type 2/haloperoxidase domain-containing protein</fullName>
    </recommendedName>
</protein>
<dbReference type="AlphaFoldDB" id="A0A0N1P0B8"/>
<keyword evidence="3" id="KW-1185">Reference proteome</keyword>
<dbReference type="PANTHER" id="PTHR34599">
    <property type="entry name" value="PEROXIDASE-RELATED"/>
    <property type="match status" value="1"/>
</dbReference>
<dbReference type="RefSeq" id="XP_018001736.1">
    <property type="nucleotide sequence ID" value="XM_018149850.1"/>
</dbReference>
<feature type="chain" id="PRO_5005879490" description="Phosphatidic acid phosphatase type 2/haloperoxidase domain-containing protein" evidence="1">
    <location>
        <begin position="20"/>
        <end position="397"/>
    </location>
</feature>
<reference evidence="2 3" key="1">
    <citation type="submission" date="2015-06" db="EMBL/GenBank/DDBJ databases">
        <title>Draft genome of the ant-associated black yeast Phialophora attae CBS 131958.</title>
        <authorList>
            <person name="Moreno L.F."/>
            <person name="Stielow B.J."/>
            <person name="de Hoog S."/>
            <person name="Vicente V.A."/>
            <person name="Weiss V.A."/>
            <person name="de Vries M."/>
            <person name="Cruz L.M."/>
            <person name="Souza E.M."/>
        </authorList>
    </citation>
    <scope>NUCLEOTIDE SEQUENCE [LARGE SCALE GENOMIC DNA]</scope>
    <source>
        <strain evidence="2 3">CBS 131958</strain>
    </source>
</reference>
<evidence type="ECO:0000313" key="2">
    <source>
        <dbReference type="EMBL" id="KPI41773.1"/>
    </source>
</evidence>
<comment type="caution">
    <text evidence="2">The sequence shown here is derived from an EMBL/GenBank/DDBJ whole genome shotgun (WGS) entry which is preliminary data.</text>
</comment>
<name>A0A0N1P0B8_9EURO</name>
<dbReference type="EMBL" id="LFJN01000009">
    <property type="protein sequence ID" value="KPI41773.1"/>
    <property type="molecule type" value="Genomic_DNA"/>
</dbReference>
<evidence type="ECO:0008006" key="4">
    <source>
        <dbReference type="Google" id="ProtNLM"/>
    </source>
</evidence>
<sequence length="397" mass="43442">MKLTIGLTALTAISSSASAQYSGDIVQYWIDQSAILVNGTVIGGLPSPPSGWFEAIVQGAVYLAATKSVNESLAFQQLAVSHAAHDSLHWTFHGTRLYPTIDLRFSTIAKQIGIDLKSDEALRARDIGESAAVTATVARANDGIHHYVAYEQQPKEPGLYQGRPGGLAVPDTPQAQFLRPFGGLGDISKYRAPPPPAAVSPEFEEFLVQVYEQGGNESSQRTEYDTETAWYWLESSPIGWNRLANLVVGNSLATDVLASAKYYYNAWRPITAIRYPDIYAASGTNCTDLTWTPLLDPTPNHQDYLSTHATFGAAAGAIIRAWNGGDEIDVQLSSNVTRIETVITRRITSIAHAVKENGDSRVFGGIHFQYASDVGNEIGDWVGRDTWDKFDEHWDEF</sequence>
<evidence type="ECO:0000313" key="3">
    <source>
        <dbReference type="Proteomes" id="UP000038010"/>
    </source>
</evidence>
<dbReference type="Gene3D" id="1.10.606.20">
    <property type="match status" value="1"/>
</dbReference>
<dbReference type="SUPFAM" id="SSF48317">
    <property type="entry name" value="Acid phosphatase/Vanadium-dependent haloperoxidase"/>
    <property type="match status" value="1"/>
</dbReference>
<keyword evidence="1" id="KW-0732">Signal</keyword>
<dbReference type="InterPro" id="IPR052559">
    <property type="entry name" value="V-haloperoxidase"/>
</dbReference>
<proteinExistence type="predicted"/>
<accession>A0A0N1P0B8</accession>
<dbReference type="GeneID" id="28741730"/>
<gene>
    <name evidence="2" type="ORF">AB675_9326</name>
</gene>
<organism evidence="2 3">
    <name type="scientific">Cyphellophora attinorum</name>
    <dbReference type="NCBI Taxonomy" id="1664694"/>
    <lineage>
        <taxon>Eukaryota</taxon>
        <taxon>Fungi</taxon>
        <taxon>Dikarya</taxon>
        <taxon>Ascomycota</taxon>
        <taxon>Pezizomycotina</taxon>
        <taxon>Eurotiomycetes</taxon>
        <taxon>Chaetothyriomycetidae</taxon>
        <taxon>Chaetothyriales</taxon>
        <taxon>Cyphellophoraceae</taxon>
        <taxon>Cyphellophora</taxon>
    </lineage>
</organism>